<evidence type="ECO:0000256" key="7">
    <source>
        <dbReference type="ARBA" id="ARBA00022777"/>
    </source>
</evidence>
<evidence type="ECO:0000259" key="13">
    <source>
        <dbReference type="PROSITE" id="PS50052"/>
    </source>
</evidence>
<feature type="region of interest" description="Disordered" evidence="12">
    <location>
        <begin position="225"/>
        <end position="266"/>
    </location>
</feature>
<feature type="binding site" evidence="11">
    <location>
        <begin position="16"/>
        <end position="23"/>
    </location>
    <ligand>
        <name>ATP</name>
        <dbReference type="ChEBI" id="CHEBI:30616"/>
    </ligand>
</feature>
<keyword evidence="8 11" id="KW-0067">ATP-binding</keyword>
<keyword evidence="7 11" id="KW-0418">Kinase</keyword>
<dbReference type="Proteomes" id="UP000680866">
    <property type="component" value="Chromosome"/>
</dbReference>
<dbReference type="InterPro" id="IPR008145">
    <property type="entry name" value="GK/Ca_channel_bsu"/>
</dbReference>
<dbReference type="GO" id="GO:0005524">
    <property type="term" value="F:ATP binding"/>
    <property type="evidence" value="ECO:0007669"/>
    <property type="project" value="UniProtKB-UniRule"/>
</dbReference>
<dbReference type="EC" id="2.7.4.8" evidence="3 11"/>
<dbReference type="Gene3D" id="3.40.50.300">
    <property type="entry name" value="P-loop containing nucleotide triphosphate hydrolases"/>
    <property type="match status" value="1"/>
</dbReference>
<evidence type="ECO:0000256" key="4">
    <source>
        <dbReference type="ARBA" id="ARBA00016296"/>
    </source>
</evidence>
<comment type="function">
    <text evidence="1 11">Essential for recycling GMP and indirectly, cGMP.</text>
</comment>
<dbReference type="PANTHER" id="PTHR23117">
    <property type="entry name" value="GUANYLATE KINASE-RELATED"/>
    <property type="match status" value="1"/>
</dbReference>
<evidence type="ECO:0000256" key="1">
    <source>
        <dbReference type="ARBA" id="ARBA00003531"/>
    </source>
</evidence>
<dbReference type="GO" id="GO:0005829">
    <property type="term" value="C:cytosol"/>
    <property type="evidence" value="ECO:0007669"/>
    <property type="project" value="TreeGrafter"/>
</dbReference>
<evidence type="ECO:0000256" key="6">
    <source>
        <dbReference type="ARBA" id="ARBA00022741"/>
    </source>
</evidence>
<evidence type="ECO:0000313" key="14">
    <source>
        <dbReference type="EMBL" id="BCJ67884.1"/>
    </source>
</evidence>
<dbReference type="InterPro" id="IPR017665">
    <property type="entry name" value="Guanylate_kinase"/>
</dbReference>
<dbReference type="CDD" id="cd00071">
    <property type="entry name" value="GMPK"/>
    <property type="match status" value="1"/>
</dbReference>
<accession>A0A810N5T7</accession>
<dbReference type="PANTHER" id="PTHR23117:SF13">
    <property type="entry name" value="GUANYLATE KINASE"/>
    <property type="match status" value="1"/>
</dbReference>
<dbReference type="Gene3D" id="3.30.63.10">
    <property type="entry name" value="Guanylate Kinase phosphate binding domain"/>
    <property type="match status" value="1"/>
</dbReference>
<evidence type="ECO:0000256" key="9">
    <source>
        <dbReference type="ARBA" id="ARBA00030128"/>
    </source>
</evidence>
<evidence type="ECO:0000256" key="11">
    <source>
        <dbReference type="HAMAP-Rule" id="MF_00328"/>
    </source>
</evidence>
<dbReference type="PROSITE" id="PS00856">
    <property type="entry name" value="GUANYLATE_KINASE_1"/>
    <property type="match status" value="1"/>
</dbReference>
<keyword evidence="5 11" id="KW-0808">Transferase</keyword>
<dbReference type="AlphaFoldDB" id="A0A810N5T7"/>
<proteinExistence type="inferred from homology"/>
<dbReference type="InterPro" id="IPR020590">
    <property type="entry name" value="Guanylate_kinase_CS"/>
</dbReference>
<dbReference type="NCBIfam" id="TIGR03263">
    <property type="entry name" value="guanyl_kin"/>
    <property type="match status" value="1"/>
</dbReference>
<comment type="subcellular location">
    <subcellularLocation>
        <location evidence="11">Cytoplasm</location>
    </subcellularLocation>
</comment>
<keyword evidence="6 11" id="KW-0547">Nucleotide-binding</keyword>
<keyword evidence="15" id="KW-1185">Reference proteome</keyword>
<dbReference type="KEGG" id="pry:Prubr_49050"/>
<dbReference type="GO" id="GO:0004385">
    <property type="term" value="F:GMP kinase activity"/>
    <property type="evidence" value="ECO:0007669"/>
    <property type="project" value="UniProtKB-UniRule"/>
</dbReference>
<evidence type="ECO:0000256" key="5">
    <source>
        <dbReference type="ARBA" id="ARBA00022679"/>
    </source>
</evidence>
<sequence>MDDDARPEARLTVLSGPSGVGKDSVIESVRARSHWVWLSVSVTTRKKRENEVDGVHYYFVDRVEFERLRASGQLLEWAEFAGNLYGTPRAAVEARLREGVPVLLKIDLQGARQVRAAMPEAQLVFLAPPSIEELKRRLIGRGTEDEDTIARRLAHADEELAAEAEFDRTIVNDVVERAADELVGLLGSSFLTPAQLSSTRLGSAGSSSTGLSSAGLGSTGFSSTGLGSTGSGATGPGSAEFGAGDFESGNLDPGHLNPGQLNSVHR</sequence>
<dbReference type="SUPFAM" id="SSF52540">
    <property type="entry name" value="P-loop containing nucleoside triphosphate hydrolases"/>
    <property type="match status" value="1"/>
</dbReference>
<dbReference type="SMART" id="SM00072">
    <property type="entry name" value="GuKc"/>
    <property type="match status" value="1"/>
</dbReference>
<name>A0A810N5T7_9ACTN</name>
<comment type="catalytic activity">
    <reaction evidence="10 11">
        <text>GMP + ATP = GDP + ADP</text>
        <dbReference type="Rhea" id="RHEA:20780"/>
        <dbReference type="ChEBI" id="CHEBI:30616"/>
        <dbReference type="ChEBI" id="CHEBI:58115"/>
        <dbReference type="ChEBI" id="CHEBI:58189"/>
        <dbReference type="ChEBI" id="CHEBI:456216"/>
        <dbReference type="EC" id="2.7.4.8"/>
    </reaction>
</comment>
<dbReference type="FunFam" id="3.30.63.10:FF:000002">
    <property type="entry name" value="Guanylate kinase 1"/>
    <property type="match status" value="1"/>
</dbReference>
<keyword evidence="11" id="KW-0963">Cytoplasm</keyword>
<dbReference type="InterPro" id="IPR008144">
    <property type="entry name" value="Guanylate_kin-like_dom"/>
</dbReference>
<dbReference type="HAMAP" id="MF_00328">
    <property type="entry name" value="Guanylate_kinase"/>
    <property type="match status" value="1"/>
</dbReference>
<evidence type="ECO:0000256" key="12">
    <source>
        <dbReference type="SAM" id="MobiDB-lite"/>
    </source>
</evidence>
<dbReference type="EMBL" id="AP023359">
    <property type="protein sequence ID" value="BCJ67884.1"/>
    <property type="molecule type" value="Genomic_DNA"/>
</dbReference>
<evidence type="ECO:0000256" key="3">
    <source>
        <dbReference type="ARBA" id="ARBA00012961"/>
    </source>
</evidence>
<evidence type="ECO:0000256" key="8">
    <source>
        <dbReference type="ARBA" id="ARBA00022840"/>
    </source>
</evidence>
<dbReference type="PROSITE" id="PS50052">
    <property type="entry name" value="GUANYLATE_KINASE_2"/>
    <property type="match status" value="1"/>
</dbReference>
<protein>
    <recommendedName>
        <fullName evidence="4 11">Guanylate kinase</fullName>
        <ecNumber evidence="3 11">2.7.4.8</ecNumber>
    </recommendedName>
    <alternativeName>
        <fullName evidence="9 11">GMP kinase</fullName>
    </alternativeName>
</protein>
<organism evidence="14 15">
    <name type="scientific">Polymorphospora rubra</name>
    <dbReference type="NCBI Taxonomy" id="338584"/>
    <lineage>
        <taxon>Bacteria</taxon>
        <taxon>Bacillati</taxon>
        <taxon>Actinomycetota</taxon>
        <taxon>Actinomycetes</taxon>
        <taxon>Micromonosporales</taxon>
        <taxon>Micromonosporaceae</taxon>
        <taxon>Polymorphospora</taxon>
    </lineage>
</organism>
<evidence type="ECO:0000256" key="2">
    <source>
        <dbReference type="ARBA" id="ARBA00005790"/>
    </source>
</evidence>
<dbReference type="Pfam" id="PF00625">
    <property type="entry name" value="Guanylate_kin"/>
    <property type="match status" value="1"/>
</dbReference>
<reference evidence="14" key="1">
    <citation type="submission" date="2020-08" db="EMBL/GenBank/DDBJ databases">
        <title>Whole genome shotgun sequence of Polymorphospora rubra NBRC 101157.</title>
        <authorList>
            <person name="Komaki H."/>
            <person name="Tamura T."/>
        </authorList>
    </citation>
    <scope>NUCLEOTIDE SEQUENCE</scope>
    <source>
        <strain evidence="14">NBRC 101157</strain>
    </source>
</reference>
<evidence type="ECO:0000256" key="10">
    <source>
        <dbReference type="ARBA" id="ARBA00048594"/>
    </source>
</evidence>
<gene>
    <name evidence="11" type="primary">gmk</name>
    <name evidence="14" type="ORF">Prubr_49050</name>
</gene>
<evidence type="ECO:0000313" key="15">
    <source>
        <dbReference type="Proteomes" id="UP000680866"/>
    </source>
</evidence>
<comment type="similarity">
    <text evidence="2 11">Belongs to the guanylate kinase family.</text>
</comment>
<feature type="domain" description="Guanylate kinase-like" evidence="13">
    <location>
        <begin position="9"/>
        <end position="187"/>
    </location>
</feature>
<dbReference type="InterPro" id="IPR027417">
    <property type="entry name" value="P-loop_NTPase"/>
</dbReference>